<keyword evidence="2 3" id="KW-1015">Disulfide bond</keyword>
<dbReference type="Pfam" id="PF01421">
    <property type="entry name" value="Reprolysin"/>
    <property type="match status" value="1"/>
</dbReference>
<evidence type="ECO:0000259" key="8">
    <source>
        <dbReference type="PROSITE" id="PS50215"/>
    </source>
</evidence>
<dbReference type="GO" id="GO:0004222">
    <property type="term" value="F:metalloendopeptidase activity"/>
    <property type="evidence" value="ECO:0007669"/>
    <property type="project" value="InterPro"/>
</dbReference>
<organism evidence="9 10">
    <name type="scientific">Bos indicus x Bos taurus</name>
    <name type="common">Hybrid cattle</name>
    <dbReference type="NCBI Taxonomy" id="30522"/>
    <lineage>
        <taxon>Eukaryota</taxon>
        <taxon>Metazoa</taxon>
        <taxon>Chordata</taxon>
        <taxon>Craniata</taxon>
        <taxon>Vertebrata</taxon>
        <taxon>Euteleostomi</taxon>
        <taxon>Mammalia</taxon>
        <taxon>Eutheria</taxon>
        <taxon>Laurasiatheria</taxon>
        <taxon>Artiodactyla</taxon>
        <taxon>Ruminantia</taxon>
        <taxon>Pecora</taxon>
        <taxon>Bovidae</taxon>
        <taxon>Bovinae</taxon>
        <taxon>Bos</taxon>
    </lineage>
</organism>
<dbReference type="InterPro" id="IPR002870">
    <property type="entry name" value="Peptidase_M12B_N"/>
</dbReference>
<feature type="chain" id="PRO_5021309372" evidence="6">
    <location>
        <begin position="23"/>
        <end position="772"/>
    </location>
</feature>
<comment type="caution">
    <text evidence="4">Lacks conserved residue(s) required for the propagation of feature annotation.</text>
</comment>
<sequence length="772" mass="82063">MRGLGLLLFAALGLQEVAPRAALPHVEQYEVVRPRRLPAPRARRALPSHLGLYPESVSYVLGARGHTFTLHLRKNRDLVGSGYVETYTAANGSQVTEQLQRQDHCFYQGHVEGHPHSAASLSTCAGLRGFFQAGPAVRLIEPLAEAGEEGPHALYLAQHLQQEAGTCGVNDSSLESILGPRVSAAFRPRWSEPRETRYVELFVVTDSKEFQRFGSREAVRQRVLEVVNHVDKLYQELNFRVVLVGLEMWNGGDKIQISSQPDATLDNFLAWRTRELVGRQAHDNVQLITGVDFTGTTVGLAKVSTMCSSSSGAVNQDHNQNPIGVASTMAHEMGHNLGMDHDENVAGCYCPVPREGGGCVMAASIGSQYPRKFSQCSQADLQTFVEKPRTACLLDAPDLDRLVGGPVCGNGFLERGEQCDCGRPEDCQNRCCNASTCLLAEGAECAHGTCCHECRVKPAGELCRPAKDQCDLGEHCDGQQPTCPEDAFRENGTPCPGGYCYNGACPTLARRCQDLWGPGSRVAVETCFLYSISKGCGAGVPLPFGRVNKCGTLFCEGGRRPRNVDTARSPSPQTFAGLSSRTAARSMSRCPRAPSAGSSRFAGTASARASTCTDPGTAPPSATATGNVAPKTAMGLSNPLFHEGLSKPAKGGAQAPPGGSPELALYSQPHKPTASSVTPKRPPPAPPGSLQPPAAKASPPSPLPVYPPQAPGQLRPAPPAKPLPVLKPKQVIKPTCAPPMPPIKPGARGAQPGPTQGAADPKVALKPPVQRR</sequence>
<dbReference type="PROSITE" id="PS50215">
    <property type="entry name" value="ADAM_MEPRO"/>
    <property type="match status" value="1"/>
</dbReference>
<evidence type="ECO:0000256" key="6">
    <source>
        <dbReference type="SAM" id="SignalP"/>
    </source>
</evidence>
<feature type="domain" description="Disintegrin" evidence="7">
    <location>
        <begin position="405"/>
        <end position="491"/>
    </location>
</feature>
<dbReference type="InterPro" id="IPR034027">
    <property type="entry name" value="Reprolysin_adamalysin"/>
</dbReference>
<dbReference type="OMA" id="GVCNHKN"/>
<feature type="compositionally biased region" description="Pro residues" evidence="5">
    <location>
        <begin position="680"/>
        <end position="690"/>
    </location>
</feature>
<dbReference type="FunFam" id="4.10.70.10:FF:000001">
    <property type="entry name" value="Disintegrin and metalloproteinase domain-containing protein 22"/>
    <property type="match status" value="1"/>
</dbReference>
<evidence type="ECO:0000313" key="9">
    <source>
        <dbReference type="Ensembl" id="ENSBIXP00000006295.1"/>
    </source>
</evidence>
<dbReference type="PANTHER" id="PTHR11905">
    <property type="entry name" value="ADAM A DISINTEGRIN AND METALLOPROTEASE DOMAIN"/>
    <property type="match status" value="1"/>
</dbReference>
<dbReference type="STRING" id="30522.A0A4W2C0Q1"/>
<dbReference type="Proteomes" id="UP000314981">
    <property type="component" value="Chromosome 26"/>
</dbReference>
<dbReference type="SMART" id="SM00050">
    <property type="entry name" value="DISIN"/>
    <property type="match status" value="1"/>
</dbReference>
<feature type="compositionally biased region" description="Low complexity" evidence="5">
    <location>
        <begin position="723"/>
        <end position="734"/>
    </location>
</feature>
<dbReference type="InterPro" id="IPR018358">
    <property type="entry name" value="Disintegrin_CS"/>
</dbReference>
<reference evidence="9" key="2">
    <citation type="submission" date="2025-08" db="UniProtKB">
        <authorList>
            <consortium name="Ensembl"/>
        </authorList>
    </citation>
    <scope>IDENTIFICATION</scope>
</reference>
<protein>
    <submittedName>
        <fullName evidence="9">Uncharacterized protein</fullName>
    </submittedName>
</protein>
<feature type="binding site" evidence="4">
    <location>
        <position position="341"/>
    </location>
    <ligand>
        <name>Zn(2+)</name>
        <dbReference type="ChEBI" id="CHEBI:29105"/>
        <note>catalytic</note>
    </ligand>
</feature>
<dbReference type="AlphaFoldDB" id="A0A4W2C0Q1"/>
<dbReference type="Pfam" id="PF08516">
    <property type="entry name" value="ADAM_CR"/>
    <property type="match status" value="1"/>
</dbReference>
<dbReference type="InterPro" id="IPR001590">
    <property type="entry name" value="Peptidase_M12B"/>
</dbReference>
<feature type="compositionally biased region" description="Polar residues" evidence="5">
    <location>
        <begin position="566"/>
        <end position="585"/>
    </location>
</feature>
<dbReference type="SUPFAM" id="SSF55486">
    <property type="entry name" value="Metalloproteases ('zincins'), catalytic domain"/>
    <property type="match status" value="1"/>
</dbReference>
<dbReference type="Pfam" id="PF00200">
    <property type="entry name" value="Disintegrin"/>
    <property type="match status" value="1"/>
</dbReference>
<dbReference type="PROSITE" id="PS50214">
    <property type="entry name" value="DISINTEGRIN_2"/>
    <property type="match status" value="1"/>
</dbReference>
<keyword evidence="10" id="KW-1185">Reference proteome</keyword>
<feature type="compositionally biased region" description="Pro residues" evidence="5">
    <location>
        <begin position="699"/>
        <end position="722"/>
    </location>
</feature>
<dbReference type="InterPro" id="IPR036436">
    <property type="entry name" value="Disintegrin_dom_sf"/>
</dbReference>
<proteinExistence type="predicted"/>
<feature type="region of interest" description="Disordered" evidence="5">
    <location>
        <begin position="561"/>
        <end position="772"/>
    </location>
</feature>
<dbReference type="SUPFAM" id="SSF57552">
    <property type="entry name" value="Blood coagulation inhibitor (disintegrin)"/>
    <property type="match status" value="1"/>
</dbReference>
<dbReference type="GO" id="GO:0006954">
    <property type="term" value="P:inflammatory response"/>
    <property type="evidence" value="ECO:0007669"/>
    <property type="project" value="TreeGrafter"/>
</dbReference>
<dbReference type="InterPro" id="IPR006586">
    <property type="entry name" value="ADAM_Cys-rich"/>
</dbReference>
<dbReference type="GO" id="GO:0002693">
    <property type="term" value="P:positive regulation of cellular extravasation"/>
    <property type="evidence" value="ECO:0007669"/>
    <property type="project" value="TreeGrafter"/>
</dbReference>
<dbReference type="GO" id="GO:0051044">
    <property type="term" value="P:positive regulation of membrane protein ectodomain proteolysis"/>
    <property type="evidence" value="ECO:0007669"/>
    <property type="project" value="TreeGrafter"/>
</dbReference>
<dbReference type="GO" id="GO:0022407">
    <property type="term" value="P:regulation of cell-cell adhesion"/>
    <property type="evidence" value="ECO:0007669"/>
    <property type="project" value="TreeGrafter"/>
</dbReference>
<reference evidence="9" key="3">
    <citation type="submission" date="2025-09" db="UniProtKB">
        <authorList>
            <consortium name="Ensembl"/>
        </authorList>
    </citation>
    <scope>IDENTIFICATION</scope>
</reference>
<feature type="signal peptide" evidence="6">
    <location>
        <begin position="1"/>
        <end position="22"/>
    </location>
</feature>
<dbReference type="Gene3D" id="4.10.70.10">
    <property type="entry name" value="Disintegrin domain"/>
    <property type="match status" value="1"/>
</dbReference>
<dbReference type="PROSITE" id="PS00427">
    <property type="entry name" value="DISINTEGRIN_1"/>
    <property type="match status" value="1"/>
</dbReference>
<keyword evidence="4" id="KW-0479">Metal-binding</keyword>
<reference evidence="9 10" key="1">
    <citation type="submission" date="2018-11" db="EMBL/GenBank/DDBJ databases">
        <title>Haplotype-resolved cattle genomes.</title>
        <authorList>
            <person name="Low W.Y."/>
            <person name="Tearle R."/>
            <person name="Bickhart D.M."/>
            <person name="Rosen B.D."/>
            <person name="Koren S."/>
            <person name="Rhie A."/>
            <person name="Hiendleder S."/>
            <person name="Phillippy A.M."/>
            <person name="Smith T.P.L."/>
            <person name="Williams J.L."/>
        </authorList>
    </citation>
    <scope>NUCLEOTIDE SEQUENCE [LARGE SCALE GENOMIC DNA]</scope>
</reference>
<feature type="domain" description="Peptidase M12B" evidence="8">
    <location>
        <begin position="197"/>
        <end position="397"/>
    </location>
</feature>
<feature type="binding site" evidence="4">
    <location>
        <position position="331"/>
    </location>
    <ligand>
        <name>Zn(2+)</name>
        <dbReference type="ChEBI" id="CHEBI:29105"/>
        <note>catalytic</note>
    </ligand>
</feature>
<feature type="active site" evidence="4">
    <location>
        <position position="332"/>
    </location>
</feature>
<evidence type="ECO:0000256" key="5">
    <source>
        <dbReference type="SAM" id="MobiDB-lite"/>
    </source>
</evidence>
<evidence type="ECO:0000256" key="4">
    <source>
        <dbReference type="PROSITE-ProRule" id="PRU00276"/>
    </source>
</evidence>
<keyword evidence="4" id="KW-0862">Zinc</keyword>
<dbReference type="InterPro" id="IPR024079">
    <property type="entry name" value="MetalloPept_cat_dom_sf"/>
</dbReference>
<feature type="compositionally biased region" description="Low complexity" evidence="5">
    <location>
        <begin position="646"/>
        <end position="661"/>
    </location>
</feature>
<dbReference type="Gene3D" id="3.40.390.10">
    <property type="entry name" value="Collagenase (Catalytic Domain)"/>
    <property type="match status" value="1"/>
</dbReference>
<dbReference type="GO" id="GO:0046872">
    <property type="term" value="F:metal ion binding"/>
    <property type="evidence" value="ECO:0007669"/>
    <property type="project" value="UniProtKB-KW"/>
</dbReference>
<feature type="binding site" evidence="4">
    <location>
        <position position="335"/>
    </location>
    <ligand>
        <name>Zn(2+)</name>
        <dbReference type="ChEBI" id="CHEBI:29105"/>
        <note>catalytic</note>
    </ligand>
</feature>
<dbReference type="Ensembl" id="ENSBIXT00000004046.1">
    <property type="protein sequence ID" value="ENSBIXP00000006295.1"/>
    <property type="gene ID" value="ENSBIXG00000012408.1"/>
</dbReference>
<keyword evidence="6" id="KW-0732">Signal</keyword>
<evidence type="ECO:0000256" key="2">
    <source>
        <dbReference type="ARBA" id="ARBA00023157"/>
    </source>
</evidence>
<evidence type="ECO:0000256" key="3">
    <source>
        <dbReference type="PROSITE-ProRule" id="PRU00068"/>
    </source>
</evidence>
<dbReference type="PRINTS" id="PR00289">
    <property type="entry name" value="DISINTEGRIN"/>
</dbReference>
<dbReference type="CDD" id="cd04269">
    <property type="entry name" value="ZnMc_adamalysin_II_like"/>
    <property type="match status" value="1"/>
</dbReference>
<evidence type="ECO:0000256" key="1">
    <source>
        <dbReference type="ARBA" id="ARBA00004167"/>
    </source>
</evidence>
<dbReference type="InterPro" id="IPR001762">
    <property type="entry name" value="Disintegrin_dom"/>
</dbReference>
<feature type="disulfide bond" evidence="3">
    <location>
        <begin position="463"/>
        <end position="483"/>
    </location>
</feature>
<evidence type="ECO:0000313" key="10">
    <source>
        <dbReference type="Proteomes" id="UP000314981"/>
    </source>
</evidence>
<name>A0A4W2C0Q1_BOBOX</name>
<comment type="subcellular location">
    <subcellularLocation>
        <location evidence="1">Membrane</location>
        <topology evidence="1">Single-pass membrane protein</topology>
    </subcellularLocation>
</comment>
<dbReference type="GO" id="GO:0016020">
    <property type="term" value="C:membrane"/>
    <property type="evidence" value="ECO:0007669"/>
    <property type="project" value="UniProtKB-SubCell"/>
</dbReference>
<dbReference type="PANTHER" id="PTHR11905:SF20">
    <property type="entry name" value="DISINTEGRIN AND METALLOPROTEINASE DOMAIN-CONTAINING PROTEIN 8"/>
    <property type="match status" value="1"/>
</dbReference>
<feature type="compositionally biased region" description="Polar residues" evidence="5">
    <location>
        <begin position="607"/>
        <end position="626"/>
    </location>
</feature>
<dbReference type="GO" id="GO:0006508">
    <property type="term" value="P:proteolysis"/>
    <property type="evidence" value="ECO:0007669"/>
    <property type="project" value="InterPro"/>
</dbReference>
<accession>A0A4W2C0Q1</accession>
<dbReference type="GO" id="GO:0050839">
    <property type="term" value="F:cell adhesion molecule binding"/>
    <property type="evidence" value="ECO:0007669"/>
    <property type="project" value="TreeGrafter"/>
</dbReference>
<dbReference type="SMART" id="SM00608">
    <property type="entry name" value="ACR"/>
    <property type="match status" value="1"/>
</dbReference>
<evidence type="ECO:0000259" key="7">
    <source>
        <dbReference type="PROSITE" id="PS50214"/>
    </source>
</evidence>
<dbReference type="FunFam" id="3.40.390.10:FF:000002">
    <property type="entry name" value="Disintegrin and metalloproteinase domain-containing protein 22"/>
    <property type="match status" value="1"/>
</dbReference>
<dbReference type="Pfam" id="PF01562">
    <property type="entry name" value="Pep_M12B_propep"/>
    <property type="match status" value="1"/>
</dbReference>